<evidence type="ECO:0000256" key="4">
    <source>
        <dbReference type="SAM" id="Phobius"/>
    </source>
</evidence>
<evidence type="ECO:0000256" key="2">
    <source>
        <dbReference type="ARBA" id="ARBA00023157"/>
    </source>
</evidence>
<protein>
    <recommendedName>
        <fullName evidence="5">LamG-like jellyroll fold domain-containing protein</fullName>
    </recommendedName>
</protein>
<feature type="domain" description="LamG-like jellyroll fold" evidence="5">
    <location>
        <begin position="190"/>
        <end position="332"/>
    </location>
</feature>
<dbReference type="RefSeq" id="WP_345698084.1">
    <property type="nucleotide sequence ID" value="NZ_BAABIS010000001.1"/>
</dbReference>
<keyword evidence="7" id="KW-1185">Reference proteome</keyword>
<evidence type="ECO:0000313" key="7">
    <source>
        <dbReference type="Proteomes" id="UP001501752"/>
    </source>
</evidence>
<keyword evidence="4" id="KW-0472">Membrane</keyword>
<feature type="region of interest" description="Disordered" evidence="3">
    <location>
        <begin position="1"/>
        <end position="27"/>
    </location>
</feature>
<gene>
    <name evidence="6" type="ORF">GCM10023235_38570</name>
</gene>
<dbReference type="Proteomes" id="UP001501752">
    <property type="component" value="Unassembled WGS sequence"/>
</dbReference>
<feature type="compositionally biased region" description="Low complexity" evidence="3">
    <location>
        <begin position="80"/>
        <end position="161"/>
    </location>
</feature>
<evidence type="ECO:0000256" key="1">
    <source>
        <dbReference type="ARBA" id="ARBA00022729"/>
    </source>
</evidence>
<organism evidence="6 7">
    <name type="scientific">Kitasatospora terrestris</name>
    <dbReference type="NCBI Taxonomy" id="258051"/>
    <lineage>
        <taxon>Bacteria</taxon>
        <taxon>Bacillati</taxon>
        <taxon>Actinomycetota</taxon>
        <taxon>Actinomycetes</taxon>
        <taxon>Kitasatosporales</taxon>
        <taxon>Streptomycetaceae</taxon>
        <taxon>Kitasatospora</taxon>
    </lineage>
</organism>
<dbReference type="SUPFAM" id="SSF49899">
    <property type="entry name" value="Concanavalin A-like lectins/glucanases"/>
    <property type="match status" value="1"/>
</dbReference>
<dbReference type="InterPro" id="IPR013320">
    <property type="entry name" value="ConA-like_dom_sf"/>
</dbReference>
<keyword evidence="4" id="KW-0812">Transmembrane</keyword>
<evidence type="ECO:0000256" key="3">
    <source>
        <dbReference type="SAM" id="MobiDB-lite"/>
    </source>
</evidence>
<feature type="region of interest" description="Disordered" evidence="3">
    <location>
        <begin position="70"/>
        <end position="184"/>
    </location>
</feature>
<dbReference type="InterPro" id="IPR006558">
    <property type="entry name" value="LamG-like"/>
</dbReference>
<dbReference type="SMART" id="SM00560">
    <property type="entry name" value="LamGL"/>
    <property type="match status" value="1"/>
</dbReference>
<name>A0ABP9DQQ0_9ACTN</name>
<feature type="compositionally biased region" description="Gly residues" evidence="3">
    <location>
        <begin position="1"/>
        <end position="17"/>
    </location>
</feature>
<evidence type="ECO:0000313" key="6">
    <source>
        <dbReference type="EMBL" id="GAA4857261.1"/>
    </source>
</evidence>
<dbReference type="EMBL" id="BAABIS010000001">
    <property type="protein sequence ID" value="GAA4857261.1"/>
    <property type="molecule type" value="Genomic_DNA"/>
</dbReference>
<keyword evidence="4" id="KW-1133">Transmembrane helix</keyword>
<dbReference type="Pfam" id="PF13385">
    <property type="entry name" value="Laminin_G_3"/>
    <property type="match status" value="1"/>
</dbReference>
<reference evidence="7" key="1">
    <citation type="journal article" date="2019" name="Int. J. Syst. Evol. Microbiol.">
        <title>The Global Catalogue of Microorganisms (GCM) 10K type strain sequencing project: providing services to taxonomists for standard genome sequencing and annotation.</title>
        <authorList>
            <consortium name="The Broad Institute Genomics Platform"/>
            <consortium name="The Broad Institute Genome Sequencing Center for Infectious Disease"/>
            <person name="Wu L."/>
            <person name="Ma J."/>
        </authorList>
    </citation>
    <scope>NUCLEOTIDE SEQUENCE [LARGE SCALE GENOMIC DNA]</scope>
    <source>
        <strain evidence="7">JCM 13006</strain>
    </source>
</reference>
<evidence type="ECO:0000259" key="5">
    <source>
        <dbReference type="SMART" id="SM00560"/>
    </source>
</evidence>
<keyword evidence="1" id="KW-0732">Signal</keyword>
<dbReference type="Gene3D" id="2.60.120.200">
    <property type="match status" value="1"/>
</dbReference>
<comment type="caution">
    <text evidence="6">The sequence shown here is derived from an EMBL/GenBank/DDBJ whole genome shotgun (WGS) entry which is preliminary data.</text>
</comment>
<proteinExistence type="predicted"/>
<keyword evidence="2" id="KW-1015">Disulfide bond</keyword>
<feature type="transmembrane region" description="Helical" evidence="4">
    <location>
        <begin position="48"/>
        <end position="68"/>
    </location>
</feature>
<sequence>MSDGGGVPGGGTPGWGGQLPTVTSAAPDWAALAEANEREHRRKRLWKIGGGAAAVLVVGALVATALAVSRPGGGERHDAAAPTAPVSAAPDGPAPDSAAPSASASGPASAPASPGASASASPSGSPRPGKSASAPAGATAPAPPAQLAGLTLGAGASVGTADGHRGPTLDLHGSADGNAQSGAPLVDTGKSFTVSAVVRNNAPTGARAVISQGTGGYYSFYLGRDYWGEHNQWVFKIQSAAGNDDRNVRQAFSTATATTGQWLLLTGVYDAGSKKISLYVNGALQQTTAVPGIWQTGGPTQIGRTRWKDQWTDNWDGAIADLQIWNQALAADAVGRLNASGGTSAGAPAAYSWLLP</sequence>
<accession>A0ABP9DQQ0</accession>